<dbReference type="GO" id="GO:0032259">
    <property type="term" value="P:methylation"/>
    <property type="evidence" value="ECO:0007669"/>
    <property type="project" value="UniProtKB-KW"/>
</dbReference>
<evidence type="ECO:0000256" key="3">
    <source>
        <dbReference type="ARBA" id="ARBA00022679"/>
    </source>
</evidence>
<keyword evidence="5 6" id="KW-0694">RNA-binding</keyword>
<name>A0ABQ4TBE5_METOR</name>
<dbReference type="InterPro" id="IPR001678">
    <property type="entry name" value="MeTrfase_RsmB-F_NOP2_dom"/>
</dbReference>
<dbReference type="CDD" id="cd02440">
    <property type="entry name" value="AdoMet_MTases"/>
    <property type="match status" value="1"/>
</dbReference>
<dbReference type="PANTHER" id="PTHR22807:SF61">
    <property type="entry name" value="NOL1_NOP2_SUN FAMILY PROTEIN _ ANTITERMINATION NUSB DOMAIN-CONTAINING PROTEIN"/>
    <property type="match status" value="1"/>
</dbReference>
<feature type="binding site" evidence="6">
    <location>
        <begin position="266"/>
        <end position="272"/>
    </location>
    <ligand>
        <name>S-adenosyl-L-methionine</name>
        <dbReference type="ChEBI" id="CHEBI:59789"/>
    </ligand>
</feature>
<dbReference type="PROSITE" id="PS51686">
    <property type="entry name" value="SAM_MT_RSMB_NOP"/>
    <property type="match status" value="1"/>
</dbReference>
<dbReference type="SUPFAM" id="SSF48013">
    <property type="entry name" value="NusB-like"/>
    <property type="match status" value="1"/>
</dbReference>
<comment type="caution">
    <text evidence="9">The sequence shown here is derived from an EMBL/GenBank/DDBJ whole genome shotgun (WGS) entry which is preliminary data.</text>
</comment>
<dbReference type="InterPro" id="IPR018314">
    <property type="entry name" value="RsmB/NOL1/NOP2-like_CS"/>
</dbReference>
<organism evidence="9 10">
    <name type="scientific">Methylobacterium organophilum</name>
    <dbReference type="NCBI Taxonomy" id="410"/>
    <lineage>
        <taxon>Bacteria</taxon>
        <taxon>Pseudomonadati</taxon>
        <taxon>Pseudomonadota</taxon>
        <taxon>Alphaproteobacteria</taxon>
        <taxon>Hyphomicrobiales</taxon>
        <taxon>Methylobacteriaceae</taxon>
        <taxon>Methylobacterium</taxon>
    </lineage>
</organism>
<evidence type="ECO:0000256" key="6">
    <source>
        <dbReference type="PROSITE-ProRule" id="PRU01023"/>
    </source>
</evidence>
<feature type="binding site" evidence="6">
    <location>
        <position position="329"/>
    </location>
    <ligand>
        <name>S-adenosyl-L-methionine</name>
        <dbReference type="ChEBI" id="CHEBI:59789"/>
    </ligand>
</feature>
<gene>
    <name evidence="9" type="primary">rsmB_2</name>
    <name evidence="9" type="ORF">LKMONMHP_3870</name>
</gene>
<dbReference type="SUPFAM" id="SSF53335">
    <property type="entry name" value="S-adenosyl-L-methionine-dependent methyltransferases"/>
    <property type="match status" value="1"/>
</dbReference>
<protein>
    <submittedName>
        <fullName evidence="9">Ribosomal RNA small subunit methyltransferase B</fullName>
    </submittedName>
</protein>
<accession>A0ABQ4TBE5</accession>
<evidence type="ECO:0000256" key="5">
    <source>
        <dbReference type="ARBA" id="ARBA00022884"/>
    </source>
</evidence>
<dbReference type="InterPro" id="IPR006027">
    <property type="entry name" value="NusB_RsmB_TIM44"/>
</dbReference>
<sequence length="456" mass="47836">MARRRNAAGRETASEPDVPGLGARRVAREAVADLIGKARGLALDDALTQALRRTPLEPADAALARAIATATFRRFGSLRAALAERMTSGLPEEQPRLLALLVTGAAQILDLAVPDHAAVDLSVRLAKSDPELAHAAGLVNAVLRRLAREAEGIRASAPDPLDIDTPPWLARRWRESYGEATARAIAASHRAGAAVDLTVPTDAQAWAERLGGILLPLGSVRLAEVRAAVSELPGYAEGAWWVQDAAAAIPARLLRPAKDERIADLCAAPGGKTAQLAAAGARVTAVDRSAARLERLRLNLARLSLSAEVQAVDALDLPEDAPFDAVLLDAPCSATGTIRRHPDVAWTKSEGDIGRLAGLQARLLDKAAKLLRPGGRLVYCTCSLEPAEGEAQVAAFLARHPDFARLPVTSEEVGGHAELIGPEGDLRTLPSHLPGPAGSRVGGVDGFFASRLVRGG</sequence>
<evidence type="ECO:0000259" key="8">
    <source>
        <dbReference type="PROSITE" id="PS51686"/>
    </source>
</evidence>
<feature type="domain" description="SAM-dependent MTase RsmB/NOP-type" evidence="8">
    <location>
        <begin position="161"/>
        <end position="455"/>
    </location>
</feature>
<evidence type="ECO:0000256" key="7">
    <source>
        <dbReference type="SAM" id="MobiDB-lite"/>
    </source>
</evidence>
<keyword evidence="2 6" id="KW-0489">Methyltransferase</keyword>
<keyword evidence="4 6" id="KW-0949">S-adenosyl-L-methionine</keyword>
<dbReference type="GO" id="GO:0008168">
    <property type="term" value="F:methyltransferase activity"/>
    <property type="evidence" value="ECO:0007669"/>
    <property type="project" value="UniProtKB-KW"/>
</dbReference>
<reference evidence="9" key="2">
    <citation type="submission" date="2021-08" db="EMBL/GenBank/DDBJ databases">
        <authorList>
            <person name="Tani A."/>
            <person name="Ola A."/>
            <person name="Ogura Y."/>
            <person name="Katsura K."/>
            <person name="Hayashi T."/>
        </authorList>
    </citation>
    <scope>NUCLEOTIDE SEQUENCE</scope>
    <source>
        <strain evidence="9">NBRC 15689</strain>
    </source>
</reference>
<feature type="active site" description="Nucleophile" evidence="6">
    <location>
        <position position="382"/>
    </location>
</feature>
<reference evidence="9" key="1">
    <citation type="journal article" date="2021" name="Front. Microbiol.">
        <title>Comprehensive Comparative Genomics and Phenotyping of Methylobacterium Species.</title>
        <authorList>
            <person name="Alessa O."/>
            <person name="Ogura Y."/>
            <person name="Fujitani Y."/>
            <person name="Takami H."/>
            <person name="Hayashi T."/>
            <person name="Sahin N."/>
            <person name="Tani A."/>
        </authorList>
    </citation>
    <scope>NUCLEOTIDE SEQUENCE</scope>
    <source>
        <strain evidence="9">NBRC 15689</strain>
    </source>
</reference>
<dbReference type="InterPro" id="IPR029063">
    <property type="entry name" value="SAM-dependent_MTases_sf"/>
</dbReference>
<evidence type="ECO:0000313" key="10">
    <source>
        <dbReference type="Proteomes" id="UP001055156"/>
    </source>
</evidence>
<dbReference type="InterPro" id="IPR023267">
    <property type="entry name" value="RCMT"/>
</dbReference>
<dbReference type="Proteomes" id="UP001055156">
    <property type="component" value="Unassembled WGS sequence"/>
</dbReference>
<keyword evidence="3 6" id="KW-0808">Transferase</keyword>
<evidence type="ECO:0000313" key="9">
    <source>
        <dbReference type="EMBL" id="GJE28995.1"/>
    </source>
</evidence>
<dbReference type="InterPro" id="IPR049560">
    <property type="entry name" value="MeTrfase_RsmB-F_NOP2_cat"/>
</dbReference>
<dbReference type="Pfam" id="PF01029">
    <property type="entry name" value="NusB"/>
    <property type="match status" value="1"/>
</dbReference>
<dbReference type="Gene3D" id="3.40.50.150">
    <property type="entry name" value="Vaccinia Virus protein VP39"/>
    <property type="match status" value="1"/>
</dbReference>
<proteinExistence type="inferred from homology"/>
<keyword evidence="10" id="KW-1185">Reference proteome</keyword>
<feature type="binding site" evidence="6">
    <location>
        <position position="313"/>
    </location>
    <ligand>
        <name>S-adenosyl-L-methionine</name>
        <dbReference type="ChEBI" id="CHEBI:59789"/>
    </ligand>
</feature>
<dbReference type="EMBL" id="BPQV01000013">
    <property type="protein sequence ID" value="GJE28995.1"/>
    <property type="molecule type" value="Genomic_DNA"/>
</dbReference>
<evidence type="ECO:0000256" key="2">
    <source>
        <dbReference type="ARBA" id="ARBA00022603"/>
    </source>
</evidence>
<evidence type="ECO:0000256" key="4">
    <source>
        <dbReference type="ARBA" id="ARBA00022691"/>
    </source>
</evidence>
<feature type="binding site" evidence="6">
    <location>
        <position position="287"/>
    </location>
    <ligand>
        <name>S-adenosyl-L-methionine</name>
        <dbReference type="ChEBI" id="CHEBI:59789"/>
    </ligand>
</feature>
<evidence type="ECO:0000256" key="1">
    <source>
        <dbReference type="ARBA" id="ARBA00007494"/>
    </source>
</evidence>
<comment type="similarity">
    <text evidence="1 6">Belongs to the class I-like SAM-binding methyltransferase superfamily. RsmB/NOP family.</text>
</comment>
<dbReference type="Gene3D" id="1.10.940.10">
    <property type="entry name" value="NusB-like"/>
    <property type="match status" value="1"/>
</dbReference>
<dbReference type="InterPro" id="IPR035926">
    <property type="entry name" value="NusB-like_sf"/>
</dbReference>
<dbReference type="PANTHER" id="PTHR22807">
    <property type="entry name" value="NOP2 YEAST -RELATED NOL1/NOP2/FMU SUN DOMAIN-CONTAINING"/>
    <property type="match status" value="1"/>
</dbReference>
<dbReference type="PRINTS" id="PR02008">
    <property type="entry name" value="RCMTFAMILY"/>
</dbReference>
<feature type="region of interest" description="Disordered" evidence="7">
    <location>
        <begin position="1"/>
        <end position="21"/>
    </location>
</feature>
<dbReference type="RefSeq" id="WP_238313104.1">
    <property type="nucleotide sequence ID" value="NZ_BPQV01000013.1"/>
</dbReference>
<dbReference type="PROSITE" id="PS01153">
    <property type="entry name" value="NOL1_NOP2_SUN"/>
    <property type="match status" value="1"/>
</dbReference>
<dbReference type="Pfam" id="PF01189">
    <property type="entry name" value="Methyltr_RsmB-F"/>
    <property type="match status" value="1"/>
</dbReference>